<reference evidence="2 3" key="1">
    <citation type="journal article" date="2019" name="Int. J. Syst. Evol. Microbiol.">
        <title>The Global Catalogue of Microorganisms (GCM) 10K type strain sequencing project: providing services to taxonomists for standard genome sequencing and annotation.</title>
        <authorList>
            <consortium name="The Broad Institute Genomics Platform"/>
            <consortium name="The Broad Institute Genome Sequencing Center for Infectious Disease"/>
            <person name="Wu L."/>
            <person name="Ma J."/>
        </authorList>
    </citation>
    <scope>NUCLEOTIDE SEQUENCE [LARGE SCALE GENOMIC DNA]</scope>
    <source>
        <strain evidence="2 3">JCM 15575</strain>
    </source>
</reference>
<dbReference type="EMBL" id="BAAAPK010000001">
    <property type="protein sequence ID" value="GAA1671575.1"/>
    <property type="molecule type" value="Genomic_DNA"/>
</dbReference>
<sequence length="79" mass="8379">MLLIQEAAHPAERFAEDLGQIGKGQPFGFDRRGVSHGPSIAHGGRCPTSSQRPDGVHTRGPDIVPMFTSVTPVTLVDSS</sequence>
<organism evidence="2 3">
    <name type="scientific">Microbacterium lacus</name>
    <dbReference type="NCBI Taxonomy" id="415217"/>
    <lineage>
        <taxon>Bacteria</taxon>
        <taxon>Bacillati</taxon>
        <taxon>Actinomycetota</taxon>
        <taxon>Actinomycetes</taxon>
        <taxon>Micrococcales</taxon>
        <taxon>Microbacteriaceae</taxon>
        <taxon>Microbacterium</taxon>
    </lineage>
</organism>
<protein>
    <submittedName>
        <fullName evidence="2">Uncharacterized protein</fullName>
    </submittedName>
</protein>
<evidence type="ECO:0000256" key="1">
    <source>
        <dbReference type="SAM" id="MobiDB-lite"/>
    </source>
</evidence>
<evidence type="ECO:0000313" key="3">
    <source>
        <dbReference type="Proteomes" id="UP001500596"/>
    </source>
</evidence>
<accession>A0ABN2GHW7</accession>
<keyword evidence="3" id="KW-1185">Reference proteome</keyword>
<dbReference type="Proteomes" id="UP001500596">
    <property type="component" value="Unassembled WGS sequence"/>
</dbReference>
<gene>
    <name evidence="2" type="ORF">GCM10009807_14660</name>
</gene>
<proteinExistence type="predicted"/>
<comment type="caution">
    <text evidence="2">The sequence shown here is derived from an EMBL/GenBank/DDBJ whole genome shotgun (WGS) entry which is preliminary data.</text>
</comment>
<evidence type="ECO:0000313" key="2">
    <source>
        <dbReference type="EMBL" id="GAA1671575.1"/>
    </source>
</evidence>
<feature type="region of interest" description="Disordered" evidence="1">
    <location>
        <begin position="30"/>
        <end position="64"/>
    </location>
</feature>
<name>A0ABN2GHW7_9MICO</name>